<proteinExistence type="predicted"/>
<accession>A0A6L2M0W3</accession>
<sequence length="888" mass="101771">MTRNSTKELFTLFKEPKREFQSSRKLLKTLSLDESRSPEFNLFSNLEEFFEEEVAKTMAKTMEQYMSKTQADYGSGITRTKIDDKDSFKLKGQFLNELCDNTFSGSDHEGANEHIEKVFEIFDLFHIPNITQDQVMLRAFPMSLTRAVSHWLRNKPAEMREVILFYKGLDIQTRQILDLKGVIPSKTATNAKVAIQEMAEYAQKWHNGTSKTRSTKTSDGLAAIQAQLNNIGREIKELATVKYPKVVAKNVLLGVKPTSSLIKRVYMLSLRERIGLDLEARLMGETLLLNRSLDPLYGDYIELNDINVPSELRRDPFNDLIPTIEEGEVIDEPMIDIIKTMNSESFDEYLSFCDFDQKIHIDCAYNLRFSCMIVENIDGYRDQDMRDIILGEPFSKASYVEAKSFEGLITIHNEVFVSSLRKKFRQSPNNDMPPRDNLKALDEGYSSKNYVRKFLRALHPKWRAKKEFEIVKVKVERKSVALKAKKESSDEECSTSKSEDEEYDMAVRDFKKFFKRKGRFVRQIQNEKKTFQRSRNDKNGKSDRKCFRCGDPNHLIGEYPKPPKVKNQRVFVGGFWSDSGEEDVEKVNNEMRLVAQALSEQAHARHKAKNIVSTTICIRLLHMDLFGPSAVWSYGGNLYTLVIVDDYSRKIKESLNVTFDETPSPSKTSPLVDDDLDEEEAIKITKKKNLEKDIEDETLEIDEIELIPQPRNMSIIGTKWVCRNKLDENGIISRNNARLVAQGYNQQEGINYEEVDSAFLNGFINEEQERKTRKDRGTRICRHSTSSSSDFDQLSSSHLNDDDDDDRNGEGTSHVPPRPSNPQPLQSHPSLDITLSLSPITPLDHIHDTLSPPSPPQSQPPIMGLFTTTTVTTMDQLAYVAFTTELFS</sequence>
<name>A0A6L2M0W3_TANCI</name>
<dbReference type="GO" id="GO:0016787">
    <property type="term" value="F:hydrolase activity"/>
    <property type="evidence" value="ECO:0007669"/>
    <property type="project" value="UniProtKB-KW"/>
</dbReference>
<feature type="compositionally biased region" description="Low complexity" evidence="1">
    <location>
        <begin position="784"/>
        <end position="797"/>
    </location>
</feature>
<gene>
    <name evidence="3" type="ORF">Tci_038825</name>
</gene>
<feature type="compositionally biased region" description="Basic and acidic residues" evidence="1">
    <location>
        <begin position="769"/>
        <end position="778"/>
    </location>
</feature>
<dbReference type="InterPro" id="IPR013103">
    <property type="entry name" value="RVT_2"/>
</dbReference>
<evidence type="ECO:0000313" key="3">
    <source>
        <dbReference type="EMBL" id="GEU66847.1"/>
    </source>
</evidence>
<protein>
    <submittedName>
        <fullName evidence="3">Alpha/beta hydrolases superfamily protein</fullName>
    </submittedName>
</protein>
<feature type="domain" description="Reverse transcriptase Ty1/copia-type" evidence="2">
    <location>
        <begin position="705"/>
        <end position="758"/>
    </location>
</feature>
<dbReference type="Pfam" id="PF07727">
    <property type="entry name" value="RVT_2"/>
    <property type="match status" value="1"/>
</dbReference>
<dbReference type="AlphaFoldDB" id="A0A6L2M0W3"/>
<feature type="region of interest" description="Disordered" evidence="1">
    <location>
        <begin position="769"/>
        <end position="864"/>
    </location>
</feature>
<organism evidence="3">
    <name type="scientific">Tanacetum cinerariifolium</name>
    <name type="common">Dalmatian daisy</name>
    <name type="synonym">Chrysanthemum cinerariifolium</name>
    <dbReference type="NCBI Taxonomy" id="118510"/>
    <lineage>
        <taxon>Eukaryota</taxon>
        <taxon>Viridiplantae</taxon>
        <taxon>Streptophyta</taxon>
        <taxon>Embryophyta</taxon>
        <taxon>Tracheophyta</taxon>
        <taxon>Spermatophyta</taxon>
        <taxon>Magnoliopsida</taxon>
        <taxon>eudicotyledons</taxon>
        <taxon>Gunneridae</taxon>
        <taxon>Pentapetalae</taxon>
        <taxon>asterids</taxon>
        <taxon>campanulids</taxon>
        <taxon>Asterales</taxon>
        <taxon>Asteraceae</taxon>
        <taxon>Asteroideae</taxon>
        <taxon>Anthemideae</taxon>
        <taxon>Anthemidinae</taxon>
        <taxon>Tanacetum</taxon>
    </lineage>
</organism>
<comment type="caution">
    <text evidence="3">The sequence shown here is derived from an EMBL/GenBank/DDBJ whole genome shotgun (WGS) entry which is preliminary data.</text>
</comment>
<keyword evidence="3" id="KW-0378">Hydrolase</keyword>
<feature type="compositionally biased region" description="Polar residues" evidence="1">
    <location>
        <begin position="823"/>
        <end position="839"/>
    </location>
</feature>
<evidence type="ECO:0000259" key="2">
    <source>
        <dbReference type="Pfam" id="PF07727"/>
    </source>
</evidence>
<evidence type="ECO:0000256" key="1">
    <source>
        <dbReference type="SAM" id="MobiDB-lite"/>
    </source>
</evidence>
<reference evidence="3" key="1">
    <citation type="journal article" date="2019" name="Sci. Rep.">
        <title>Draft genome of Tanacetum cinerariifolium, the natural source of mosquito coil.</title>
        <authorList>
            <person name="Yamashiro T."/>
            <person name="Shiraishi A."/>
            <person name="Satake H."/>
            <person name="Nakayama K."/>
        </authorList>
    </citation>
    <scope>NUCLEOTIDE SEQUENCE</scope>
</reference>
<dbReference type="EMBL" id="BKCJ010005455">
    <property type="protein sequence ID" value="GEU66847.1"/>
    <property type="molecule type" value="Genomic_DNA"/>
</dbReference>